<evidence type="ECO:0000313" key="2">
    <source>
        <dbReference type="Proteomes" id="UP001159042"/>
    </source>
</evidence>
<gene>
    <name evidence="1" type="ORF">NQ315_005610</name>
</gene>
<accession>A0AAV8VV11</accession>
<organism evidence="1 2">
    <name type="scientific">Exocentrus adspersus</name>
    <dbReference type="NCBI Taxonomy" id="1586481"/>
    <lineage>
        <taxon>Eukaryota</taxon>
        <taxon>Metazoa</taxon>
        <taxon>Ecdysozoa</taxon>
        <taxon>Arthropoda</taxon>
        <taxon>Hexapoda</taxon>
        <taxon>Insecta</taxon>
        <taxon>Pterygota</taxon>
        <taxon>Neoptera</taxon>
        <taxon>Endopterygota</taxon>
        <taxon>Coleoptera</taxon>
        <taxon>Polyphaga</taxon>
        <taxon>Cucujiformia</taxon>
        <taxon>Chrysomeloidea</taxon>
        <taxon>Cerambycidae</taxon>
        <taxon>Lamiinae</taxon>
        <taxon>Acanthocinini</taxon>
        <taxon>Exocentrus</taxon>
    </lineage>
</organism>
<evidence type="ECO:0000313" key="1">
    <source>
        <dbReference type="EMBL" id="KAJ8917561.1"/>
    </source>
</evidence>
<proteinExistence type="predicted"/>
<protein>
    <submittedName>
        <fullName evidence="1">Uncharacterized protein</fullName>
    </submittedName>
</protein>
<keyword evidence="2" id="KW-1185">Reference proteome</keyword>
<sequence>MPSTKAIDTKLLPASTASLPLIVSEVAALPFRGVVVELWCSRSGEIQAIAPISTILIPIAPNYFPPALKSVK</sequence>
<dbReference type="AlphaFoldDB" id="A0AAV8VV11"/>
<dbReference type="Proteomes" id="UP001159042">
    <property type="component" value="Unassembled WGS sequence"/>
</dbReference>
<dbReference type="EMBL" id="JANEYG010000033">
    <property type="protein sequence ID" value="KAJ8917561.1"/>
    <property type="molecule type" value="Genomic_DNA"/>
</dbReference>
<comment type="caution">
    <text evidence="1">The sequence shown here is derived from an EMBL/GenBank/DDBJ whole genome shotgun (WGS) entry which is preliminary data.</text>
</comment>
<reference evidence="1 2" key="1">
    <citation type="journal article" date="2023" name="Insect Mol. Biol.">
        <title>Genome sequencing provides insights into the evolution of gene families encoding plant cell wall-degrading enzymes in longhorned beetles.</title>
        <authorList>
            <person name="Shin N.R."/>
            <person name="Okamura Y."/>
            <person name="Kirsch R."/>
            <person name="Pauchet Y."/>
        </authorList>
    </citation>
    <scope>NUCLEOTIDE SEQUENCE [LARGE SCALE GENOMIC DNA]</scope>
    <source>
        <strain evidence="1">EAD_L_NR</strain>
    </source>
</reference>
<name>A0AAV8VV11_9CUCU</name>